<evidence type="ECO:0000256" key="1">
    <source>
        <dbReference type="SAM" id="MobiDB-lite"/>
    </source>
</evidence>
<dbReference type="EMBL" id="CP139781">
    <property type="protein sequence ID" value="WRQ88330.1"/>
    <property type="molecule type" value="Genomic_DNA"/>
</dbReference>
<dbReference type="RefSeq" id="WP_221032446.1">
    <property type="nucleotide sequence ID" value="NZ_CP139781.1"/>
</dbReference>
<feature type="region of interest" description="Disordered" evidence="1">
    <location>
        <begin position="348"/>
        <end position="375"/>
    </location>
</feature>
<organism evidence="3 4">
    <name type="scientific">Actomonas aquatica</name>
    <dbReference type="NCBI Taxonomy" id="2866162"/>
    <lineage>
        <taxon>Bacteria</taxon>
        <taxon>Pseudomonadati</taxon>
        <taxon>Verrucomicrobiota</taxon>
        <taxon>Opitutia</taxon>
        <taxon>Opitutales</taxon>
        <taxon>Opitutaceae</taxon>
        <taxon>Actomonas</taxon>
    </lineage>
</organism>
<feature type="transmembrane region" description="Helical" evidence="2">
    <location>
        <begin position="296"/>
        <end position="319"/>
    </location>
</feature>
<keyword evidence="2" id="KW-0472">Membrane</keyword>
<dbReference type="Proteomes" id="UP000738431">
    <property type="component" value="Chromosome"/>
</dbReference>
<feature type="transmembrane region" description="Helical" evidence="2">
    <location>
        <begin position="110"/>
        <end position="135"/>
    </location>
</feature>
<accession>A0ABZ1C9L3</accession>
<sequence length="515" mass="56121">MSSFHRSNPDLADLVVLAAALDRDEGQTADERAQRDSEIARHLPTGTENRTASALTWLEAWREQEPELQTLQERVETGTRLTDGVLAAIGVFFGASAAFSAFYFDGTGRVNAVLVLALLVVLPGLLLLPFVAAALPASLARRVPGVGVLAGLGRGLSTGRLALLCWRFFPADLRDALQLVSSRWRQHRQLYAQLQKWVLLRWSQVLAVCFQISALTCTLLLVVFTDLTFGWSTTLTSGEATRDATRVHQITDVLATPWSWAWPAAAPDEVLIRDSRFYRVTAEALTATEAARLGGWWPFVVMCIAVYGLGPRLLTFALARRQCAQARRLALVEIPGLSAVLRRLHRQQLSAQAESPEREDPSPVEPRSSTPSNAQPSALQLVTVINWSGVPNDGDVIDRHFPNTPQQAAGGGATTAEDDAVIAQISPQLSSPDHAALIVVKAWEPPLMDCLDFLRALRTAARHPLAPIVVLPVGLEGLDTLNRATDAQLELWTRKLRSLGDPALRVVAQPAEVTL</sequence>
<proteinExistence type="predicted"/>
<keyword evidence="2" id="KW-1133">Transmembrane helix</keyword>
<keyword evidence="2" id="KW-0812">Transmembrane</keyword>
<evidence type="ECO:0000313" key="3">
    <source>
        <dbReference type="EMBL" id="WRQ88330.1"/>
    </source>
</evidence>
<feature type="region of interest" description="Disordered" evidence="1">
    <location>
        <begin position="395"/>
        <end position="414"/>
    </location>
</feature>
<protein>
    <submittedName>
        <fullName evidence="3">DUF2868 domain-containing protein</fullName>
    </submittedName>
</protein>
<evidence type="ECO:0000256" key="2">
    <source>
        <dbReference type="SAM" id="Phobius"/>
    </source>
</evidence>
<feature type="transmembrane region" description="Helical" evidence="2">
    <location>
        <begin position="84"/>
        <end position="104"/>
    </location>
</feature>
<keyword evidence="4" id="KW-1185">Reference proteome</keyword>
<name>A0ABZ1C9L3_9BACT</name>
<feature type="transmembrane region" description="Helical" evidence="2">
    <location>
        <begin position="205"/>
        <end position="224"/>
    </location>
</feature>
<dbReference type="Pfam" id="PF11067">
    <property type="entry name" value="DUF2868"/>
    <property type="match status" value="1"/>
</dbReference>
<dbReference type="InterPro" id="IPR021296">
    <property type="entry name" value="DUF2868"/>
</dbReference>
<gene>
    <name evidence="3" type="ORF">K1X11_002865</name>
</gene>
<evidence type="ECO:0000313" key="4">
    <source>
        <dbReference type="Proteomes" id="UP000738431"/>
    </source>
</evidence>
<reference evidence="3 4" key="1">
    <citation type="submission" date="2023-12" db="EMBL/GenBank/DDBJ databases">
        <title>Description of an unclassified Opitutus bacterium of Verrucomicrobiota.</title>
        <authorList>
            <person name="Zhang D.-F."/>
        </authorList>
    </citation>
    <scope>NUCLEOTIDE SEQUENCE [LARGE SCALE GENOMIC DNA]</scope>
    <source>
        <strain evidence="3 4">WL0086</strain>
    </source>
</reference>